<comment type="caution">
    <text evidence="2">The sequence shown here is derived from an EMBL/GenBank/DDBJ whole genome shotgun (WGS) entry which is preliminary data.</text>
</comment>
<dbReference type="OrthoDB" id="1734943at2759"/>
<name>A0A8H5F2P0_9AGAR</name>
<dbReference type="AlphaFoldDB" id="A0A8H5F2P0"/>
<accession>A0A8H5F2P0</accession>
<dbReference type="EMBL" id="JAACJJ010000028">
    <property type="protein sequence ID" value="KAF5321372.1"/>
    <property type="molecule type" value="Genomic_DNA"/>
</dbReference>
<sequence length="533" mass="57023">MNVLKNPTFFRPSSRASSPAPPVIPARPDSSQSLGQPRPSTNKLSLTNFIRQAPTPTPTPTPPPSHAPLVQDGSYLEMLSLKLSEAVSKALAQPTGSVPVGEATAGRRPIPQGRGTALGSLLASELNAVHDNSHLHRAVLRSLQRPFTVLLTNLSGQLLPTLASSAFHAVPSVSNQFTFPNAVQGHALSLAKFAEEMLQVFDDLHLGTDADIRGDGLKSIRDGFVSVINRVINPFIASIRAELIPLVEALETPNASMLKLPPGSKAPFVYHPSIVSLQTLLPVYARALMNCTTSVLSHATLASLLISVLWRAMVALAHRSDKLSPLSVVDDTKKRRGSPTHSTTPPLTPPPGRFMIKLPPSRPPSPPMVASYASAAADCKALHELLVSLPRPSAEHASTRLAREAVDEAYEGLRTMPALLEAAKNKSVFSDNVEVAAQKLNTLSAEIPSLIALPVVLHAYGCSGASSVSGLLGIPEEEYRKACLSGFSRAEECTVPIVQKIMDVLETDSVSNEIILRWLELELLETETEDISP</sequence>
<evidence type="ECO:0000313" key="3">
    <source>
        <dbReference type="Proteomes" id="UP000567179"/>
    </source>
</evidence>
<reference evidence="2 3" key="1">
    <citation type="journal article" date="2020" name="ISME J.">
        <title>Uncovering the hidden diversity of litter-decomposition mechanisms in mushroom-forming fungi.</title>
        <authorList>
            <person name="Floudas D."/>
            <person name="Bentzer J."/>
            <person name="Ahren D."/>
            <person name="Johansson T."/>
            <person name="Persson P."/>
            <person name="Tunlid A."/>
        </authorList>
    </citation>
    <scope>NUCLEOTIDE SEQUENCE [LARGE SCALE GENOMIC DNA]</scope>
    <source>
        <strain evidence="2 3">CBS 101986</strain>
    </source>
</reference>
<protein>
    <submittedName>
        <fullName evidence="2">Uncharacterized protein</fullName>
    </submittedName>
</protein>
<feature type="region of interest" description="Disordered" evidence="1">
    <location>
        <begin position="1"/>
        <end position="42"/>
    </location>
</feature>
<evidence type="ECO:0000256" key="1">
    <source>
        <dbReference type="SAM" id="MobiDB-lite"/>
    </source>
</evidence>
<gene>
    <name evidence="2" type="ORF">D9619_001523</name>
</gene>
<organism evidence="2 3">
    <name type="scientific">Psilocybe cf. subviscida</name>
    <dbReference type="NCBI Taxonomy" id="2480587"/>
    <lineage>
        <taxon>Eukaryota</taxon>
        <taxon>Fungi</taxon>
        <taxon>Dikarya</taxon>
        <taxon>Basidiomycota</taxon>
        <taxon>Agaricomycotina</taxon>
        <taxon>Agaricomycetes</taxon>
        <taxon>Agaricomycetidae</taxon>
        <taxon>Agaricales</taxon>
        <taxon>Agaricineae</taxon>
        <taxon>Strophariaceae</taxon>
        <taxon>Psilocybe</taxon>
    </lineage>
</organism>
<dbReference type="Proteomes" id="UP000567179">
    <property type="component" value="Unassembled WGS sequence"/>
</dbReference>
<feature type="region of interest" description="Disordered" evidence="1">
    <location>
        <begin position="327"/>
        <end position="353"/>
    </location>
</feature>
<proteinExistence type="predicted"/>
<evidence type="ECO:0000313" key="2">
    <source>
        <dbReference type="EMBL" id="KAF5321372.1"/>
    </source>
</evidence>
<feature type="compositionally biased region" description="Polar residues" evidence="1">
    <location>
        <begin position="31"/>
        <end position="42"/>
    </location>
</feature>
<keyword evidence="3" id="KW-1185">Reference proteome</keyword>